<reference evidence="1 2" key="1">
    <citation type="journal article" date="2014" name="Int. J. Syst. Evol. Microbiol.">
        <title>Nitrososphaera viennensis gen. nov., sp. nov., an aerobic and mesophilic, ammonia-oxidizing archaeon from soil and a member of the archaeal phylum Thaumarchaeota.</title>
        <authorList>
            <person name="Stieglmeier M."/>
            <person name="Klingl A."/>
            <person name="Alves R.J."/>
            <person name="Rittmann S.K."/>
            <person name="Melcher M."/>
            <person name="Leisch N."/>
            <person name="Schleper C."/>
        </authorList>
    </citation>
    <scope>NUCLEOTIDE SEQUENCE [LARGE SCALE GENOMIC DNA]</scope>
    <source>
        <strain evidence="1">EN76</strain>
    </source>
</reference>
<name>A0A060HFY9_9ARCH</name>
<dbReference type="KEGG" id="nvn:NVIE_003090"/>
<sequence>MRYYHSFFGISLSEGLKPTVAEPSKREGEADSWDIDMLSICIIKREAGASHPFKLV</sequence>
<evidence type="ECO:0000313" key="2">
    <source>
        <dbReference type="Proteomes" id="UP000027093"/>
    </source>
</evidence>
<dbReference type="Proteomes" id="UP000027093">
    <property type="component" value="Chromosome"/>
</dbReference>
<dbReference type="AlphaFoldDB" id="A0A060HFY9"/>
<accession>A0A060HFY9</accession>
<organism evidence="1 2">
    <name type="scientific">Nitrososphaera viennensis EN76</name>
    <dbReference type="NCBI Taxonomy" id="926571"/>
    <lineage>
        <taxon>Archaea</taxon>
        <taxon>Nitrososphaerota</taxon>
        <taxon>Nitrososphaeria</taxon>
        <taxon>Nitrososphaerales</taxon>
        <taxon>Nitrososphaeraceae</taxon>
        <taxon>Nitrososphaera</taxon>
    </lineage>
</organism>
<dbReference type="HOGENOM" id="CLU_3003273_0_0_2"/>
<protein>
    <submittedName>
        <fullName evidence="1">Uncharacterized protein</fullName>
    </submittedName>
</protein>
<dbReference type="STRING" id="926571.NVIE_003090"/>
<gene>
    <name evidence="1" type="ORF">NVIE_003090</name>
</gene>
<evidence type="ECO:0000313" key="1">
    <source>
        <dbReference type="EMBL" id="AIC14498.1"/>
    </source>
</evidence>
<proteinExistence type="predicted"/>
<dbReference type="EMBL" id="CP007536">
    <property type="protein sequence ID" value="AIC14498.1"/>
    <property type="molecule type" value="Genomic_DNA"/>
</dbReference>
<keyword evidence="2" id="KW-1185">Reference proteome</keyword>